<dbReference type="PROSITE" id="PS50931">
    <property type="entry name" value="HTH_LYSR"/>
    <property type="match status" value="1"/>
</dbReference>
<gene>
    <name evidence="6" type="ORF">GCM10011501_17310</name>
</gene>
<dbReference type="Gene3D" id="3.40.190.290">
    <property type="match status" value="1"/>
</dbReference>
<evidence type="ECO:0000256" key="1">
    <source>
        <dbReference type="ARBA" id="ARBA00009437"/>
    </source>
</evidence>
<dbReference type="Gene3D" id="1.10.10.10">
    <property type="entry name" value="Winged helix-like DNA-binding domain superfamily/Winged helix DNA-binding domain"/>
    <property type="match status" value="1"/>
</dbReference>
<dbReference type="Proteomes" id="UP000626370">
    <property type="component" value="Unassembled WGS sequence"/>
</dbReference>
<dbReference type="InterPro" id="IPR005119">
    <property type="entry name" value="LysR_subst-bd"/>
</dbReference>
<keyword evidence="2" id="KW-0805">Transcription regulation</keyword>
<dbReference type="Pfam" id="PF00126">
    <property type="entry name" value="HTH_1"/>
    <property type="match status" value="1"/>
</dbReference>
<dbReference type="Pfam" id="PF03466">
    <property type="entry name" value="LysR_substrate"/>
    <property type="match status" value="1"/>
</dbReference>
<evidence type="ECO:0000313" key="7">
    <source>
        <dbReference type="Proteomes" id="UP000626370"/>
    </source>
</evidence>
<dbReference type="CDD" id="cd08420">
    <property type="entry name" value="PBP2_CysL_like"/>
    <property type="match status" value="1"/>
</dbReference>
<dbReference type="EMBL" id="BNAH01000006">
    <property type="protein sequence ID" value="GHE88437.1"/>
    <property type="molecule type" value="Genomic_DNA"/>
</dbReference>
<proteinExistence type="inferred from homology"/>
<evidence type="ECO:0000259" key="5">
    <source>
        <dbReference type="PROSITE" id="PS50931"/>
    </source>
</evidence>
<accession>A0ABQ3IS95</accession>
<evidence type="ECO:0000256" key="2">
    <source>
        <dbReference type="ARBA" id="ARBA00023015"/>
    </source>
</evidence>
<keyword evidence="7" id="KW-1185">Reference proteome</keyword>
<name>A0ABQ3IS95_9GAMM</name>
<evidence type="ECO:0000313" key="6">
    <source>
        <dbReference type="EMBL" id="GHE88437.1"/>
    </source>
</evidence>
<keyword evidence="4" id="KW-0804">Transcription</keyword>
<dbReference type="InterPro" id="IPR036390">
    <property type="entry name" value="WH_DNA-bd_sf"/>
</dbReference>
<evidence type="ECO:0000256" key="3">
    <source>
        <dbReference type="ARBA" id="ARBA00023125"/>
    </source>
</evidence>
<organism evidence="6 7">
    <name type="scientific">Thalassotalea profundi</name>
    <dbReference type="NCBI Taxonomy" id="2036687"/>
    <lineage>
        <taxon>Bacteria</taxon>
        <taxon>Pseudomonadati</taxon>
        <taxon>Pseudomonadota</taxon>
        <taxon>Gammaproteobacteria</taxon>
        <taxon>Alteromonadales</taxon>
        <taxon>Colwelliaceae</taxon>
        <taxon>Thalassotalea</taxon>
    </lineage>
</organism>
<dbReference type="PANTHER" id="PTHR30126:SF94">
    <property type="entry name" value="LYSR FAMILY TRANSCRIPTIONAL REGULATOR"/>
    <property type="match status" value="1"/>
</dbReference>
<comment type="similarity">
    <text evidence="1">Belongs to the LysR transcriptional regulatory family.</text>
</comment>
<sequence>MNITLKQLAIFVSTARLTRISNAADELCLTQSAASQSLKEFENNLGYQVFNRFGRRLILNDHGREILPKAIQMLELQTQLQQPLSNELQGHLNVAASVTTGSYLLPKILAQFVKLHPKVSPTLVIGNSDDVITRLAEGQAHIGLIEAPITHQHLSIYPWRQDQLIVFCMPDNPLIKEKSLSIKTMSEQRWILREQGSGTRAVFVNAMQQQGGIVDHCLNLSRQEAIKEAVRANLGLGVLSALAIKQEIELGLFVELPTPLNLNRQLSIVQSQYYQKSLLVDEFVNYLNDL</sequence>
<keyword evidence="3" id="KW-0238">DNA-binding</keyword>
<feature type="domain" description="HTH lysR-type" evidence="5">
    <location>
        <begin position="3"/>
        <end position="60"/>
    </location>
</feature>
<dbReference type="RefSeq" id="WP_189377874.1">
    <property type="nucleotide sequence ID" value="NZ_BNAH01000006.1"/>
</dbReference>
<dbReference type="SUPFAM" id="SSF53850">
    <property type="entry name" value="Periplasmic binding protein-like II"/>
    <property type="match status" value="1"/>
</dbReference>
<protein>
    <submittedName>
        <fullName evidence="6">LysR family transcriptional regulator</fullName>
    </submittedName>
</protein>
<reference evidence="7" key="1">
    <citation type="journal article" date="2019" name="Int. J. Syst. Evol. Microbiol.">
        <title>The Global Catalogue of Microorganisms (GCM) 10K type strain sequencing project: providing services to taxonomists for standard genome sequencing and annotation.</title>
        <authorList>
            <consortium name="The Broad Institute Genomics Platform"/>
            <consortium name="The Broad Institute Genome Sequencing Center for Infectious Disease"/>
            <person name="Wu L."/>
            <person name="Ma J."/>
        </authorList>
    </citation>
    <scope>NUCLEOTIDE SEQUENCE [LARGE SCALE GENOMIC DNA]</scope>
    <source>
        <strain evidence="7">CGMCC 1.15922</strain>
    </source>
</reference>
<dbReference type="PANTHER" id="PTHR30126">
    <property type="entry name" value="HTH-TYPE TRANSCRIPTIONAL REGULATOR"/>
    <property type="match status" value="1"/>
</dbReference>
<dbReference type="InterPro" id="IPR000847">
    <property type="entry name" value="LysR_HTH_N"/>
</dbReference>
<dbReference type="SUPFAM" id="SSF46785">
    <property type="entry name" value="Winged helix' DNA-binding domain"/>
    <property type="match status" value="1"/>
</dbReference>
<dbReference type="InterPro" id="IPR036388">
    <property type="entry name" value="WH-like_DNA-bd_sf"/>
</dbReference>
<comment type="caution">
    <text evidence="6">The sequence shown here is derived from an EMBL/GenBank/DDBJ whole genome shotgun (WGS) entry which is preliminary data.</text>
</comment>
<evidence type="ECO:0000256" key="4">
    <source>
        <dbReference type="ARBA" id="ARBA00023163"/>
    </source>
</evidence>